<evidence type="ECO:0008006" key="3">
    <source>
        <dbReference type="Google" id="ProtNLM"/>
    </source>
</evidence>
<comment type="caution">
    <text evidence="1">The sequence shown here is derived from an EMBL/GenBank/DDBJ whole genome shotgun (WGS) entry which is preliminary data.</text>
</comment>
<dbReference type="PANTHER" id="PTHR37841:SF1">
    <property type="entry name" value="DUF3298 DOMAIN-CONTAINING PROTEIN"/>
    <property type="match status" value="1"/>
</dbReference>
<sequence>MKSVILTIFSLLILGCANNKLVAPVKFDGKYGFIEKNGSWYLKPQFDSIRNFTDGFADSYKNGKAGIINTKGELVIDYKYDFIGNVYDDRFLILLNDKYNYVDLNGELISSAFYYDAEDFSNGLAPIKFSENGKWGYIDKTGILQTDTIYDYVYDFDKKQAKVEIGNERFIINKKGQIIDTLKTDYTKTKRKFRLIGNSDQGTLGRVNRNGDVIMEGIYTSFGYVQKDIFWYNKQGKYGLADTTGTILIKPIYEYLTYFSNNGLALTKKDNKFGYINENGIVIINFKFDEARGFKNGLAGVKINGKWGFIDKKGQFVIEPKFDRIQDEFKPLNSKFDKMYDFEYE</sequence>
<evidence type="ECO:0000313" key="2">
    <source>
        <dbReference type="Proteomes" id="UP000652231"/>
    </source>
</evidence>
<dbReference type="PANTHER" id="PTHR37841">
    <property type="entry name" value="GLR2918 PROTEIN"/>
    <property type="match status" value="1"/>
</dbReference>
<dbReference type="InterPro" id="IPR032774">
    <property type="entry name" value="WG_beta_rep"/>
</dbReference>
<name>A0A8J2VEY0_9FLAO</name>
<dbReference type="Pfam" id="PF14903">
    <property type="entry name" value="WG_beta_rep"/>
    <property type="match status" value="5"/>
</dbReference>
<protein>
    <recommendedName>
        <fullName evidence="3">WG repeat-containing protein</fullName>
    </recommendedName>
</protein>
<reference evidence="1" key="2">
    <citation type="submission" date="2020-09" db="EMBL/GenBank/DDBJ databases">
        <authorList>
            <person name="Sun Q."/>
            <person name="Zhou Y."/>
        </authorList>
    </citation>
    <scope>NUCLEOTIDE SEQUENCE</scope>
    <source>
        <strain evidence="1">CGMCC 1.12924</strain>
    </source>
</reference>
<organism evidence="1 2">
    <name type="scientific">Planktosalinus lacus</name>
    <dbReference type="NCBI Taxonomy" id="1526573"/>
    <lineage>
        <taxon>Bacteria</taxon>
        <taxon>Pseudomonadati</taxon>
        <taxon>Bacteroidota</taxon>
        <taxon>Flavobacteriia</taxon>
        <taxon>Flavobacteriales</taxon>
        <taxon>Flavobacteriaceae</taxon>
        <taxon>Planktosalinus</taxon>
    </lineage>
</organism>
<evidence type="ECO:0000313" key="1">
    <source>
        <dbReference type="EMBL" id="GGE02101.1"/>
    </source>
</evidence>
<dbReference type="Proteomes" id="UP000652231">
    <property type="component" value="Unassembled WGS sequence"/>
</dbReference>
<keyword evidence="2" id="KW-1185">Reference proteome</keyword>
<accession>A0A8J2VEY0</accession>
<dbReference type="AlphaFoldDB" id="A0A8J2VEY0"/>
<reference evidence="1" key="1">
    <citation type="journal article" date="2014" name="Int. J. Syst. Evol. Microbiol.">
        <title>Complete genome sequence of Corynebacterium casei LMG S-19264T (=DSM 44701T), isolated from a smear-ripened cheese.</title>
        <authorList>
            <consortium name="US DOE Joint Genome Institute (JGI-PGF)"/>
            <person name="Walter F."/>
            <person name="Albersmeier A."/>
            <person name="Kalinowski J."/>
            <person name="Ruckert C."/>
        </authorList>
    </citation>
    <scope>NUCLEOTIDE SEQUENCE</scope>
    <source>
        <strain evidence="1">CGMCC 1.12924</strain>
    </source>
</reference>
<dbReference type="PROSITE" id="PS51257">
    <property type="entry name" value="PROKAR_LIPOPROTEIN"/>
    <property type="match status" value="1"/>
</dbReference>
<proteinExistence type="predicted"/>
<gene>
    <name evidence="1" type="ORF">GCM10011312_26820</name>
</gene>
<dbReference type="EMBL" id="BMGK01000025">
    <property type="protein sequence ID" value="GGE02101.1"/>
    <property type="molecule type" value="Genomic_DNA"/>
</dbReference>
<dbReference type="SUPFAM" id="SSF69360">
    <property type="entry name" value="Cell wall binding repeat"/>
    <property type="match status" value="2"/>
</dbReference>